<dbReference type="Gene3D" id="1.20.120.1780">
    <property type="entry name" value="UbiA prenyltransferase"/>
    <property type="match status" value="1"/>
</dbReference>
<feature type="transmembrane region" description="Helical" evidence="9">
    <location>
        <begin position="296"/>
        <end position="319"/>
    </location>
</feature>
<dbReference type="InterPro" id="IPR000537">
    <property type="entry name" value="UbiA_prenyltransferase"/>
</dbReference>
<keyword evidence="6 9" id="KW-0812">Transmembrane</keyword>
<feature type="transmembrane region" description="Helical" evidence="9">
    <location>
        <begin position="69"/>
        <end position="88"/>
    </location>
</feature>
<comment type="similarity">
    <text evidence="4">Belongs to the UbiA prenyltransferase family.</text>
</comment>
<keyword evidence="7 9" id="KW-1133">Transmembrane helix</keyword>
<dbReference type="OrthoDB" id="18170at2759"/>
<dbReference type="AlphaFoldDB" id="A0A177C1L7"/>
<dbReference type="Pfam" id="PF01040">
    <property type="entry name" value="UbiA"/>
    <property type="match status" value="1"/>
</dbReference>
<name>A0A177C1L7_9PLEO</name>
<accession>A0A177C1L7</accession>
<evidence type="ECO:0000256" key="5">
    <source>
        <dbReference type="ARBA" id="ARBA00022679"/>
    </source>
</evidence>
<feature type="transmembrane region" description="Helical" evidence="9">
    <location>
        <begin position="222"/>
        <end position="242"/>
    </location>
</feature>
<dbReference type="Gene3D" id="1.10.357.140">
    <property type="entry name" value="UbiA prenyltransferase"/>
    <property type="match status" value="1"/>
</dbReference>
<evidence type="ECO:0000256" key="6">
    <source>
        <dbReference type="ARBA" id="ARBA00022692"/>
    </source>
</evidence>
<dbReference type="PANTHER" id="PTHR11048">
    <property type="entry name" value="PRENYLTRANSFERASES"/>
    <property type="match status" value="1"/>
</dbReference>
<evidence type="ECO:0000256" key="4">
    <source>
        <dbReference type="ARBA" id="ARBA00005985"/>
    </source>
</evidence>
<dbReference type="FunFam" id="1.10.357.140:FF:000008">
    <property type="entry name" value="4-hydroxybenzoate octaprenyltransferase"/>
    <property type="match status" value="1"/>
</dbReference>
<evidence type="ECO:0000313" key="10">
    <source>
        <dbReference type="EMBL" id="OAG00769.1"/>
    </source>
</evidence>
<keyword evidence="11" id="KW-1185">Reference proteome</keyword>
<dbReference type="CDD" id="cd13959">
    <property type="entry name" value="PT_UbiA_COQ2"/>
    <property type="match status" value="1"/>
</dbReference>
<dbReference type="GO" id="GO:0008412">
    <property type="term" value="F:4-hydroxybenzoate polyprenyltransferase activity"/>
    <property type="evidence" value="ECO:0007669"/>
    <property type="project" value="TreeGrafter"/>
</dbReference>
<feature type="transmembrane region" description="Helical" evidence="9">
    <location>
        <begin position="197"/>
        <end position="216"/>
    </location>
</feature>
<feature type="transmembrane region" description="Helical" evidence="9">
    <location>
        <begin position="143"/>
        <end position="166"/>
    </location>
</feature>
<dbReference type="FunFam" id="1.20.120.1780:FF:000001">
    <property type="entry name" value="4-hydroxybenzoate octaprenyltransferase"/>
    <property type="match status" value="1"/>
</dbReference>
<dbReference type="EMBL" id="KV441558">
    <property type="protein sequence ID" value="OAG00769.1"/>
    <property type="molecule type" value="Genomic_DNA"/>
</dbReference>
<reference evidence="10 11" key="1">
    <citation type="submission" date="2016-05" db="EMBL/GenBank/DDBJ databases">
        <title>Comparative analysis of secretome profiles of manganese(II)-oxidizing ascomycete fungi.</title>
        <authorList>
            <consortium name="DOE Joint Genome Institute"/>
            <person name="Zeiner C.A."/>
            <person name="Purvine S.O."/>
            <person name="Zink E.M."/>
            <person name="Wu S."/>
            <person name="Pasa-Tolic L."/>
            <person name="Chaput D.L."/>
            <person name="Haridas S."/>
            <person name="Grigoriev I.V."/>
            <person name="Santelli C.M."/>
            <person name="Hansel C.M."/>
        </authorList>
    </citation>
    <scope>NUCLEOTIDE SEQUENCE [LARGE SCALE GENOMIC DNA]</scope>
    <source>
        <strain evidence="10 11">AP3s5-JAC2a</strain>
    </source>
</reference>
<dbReference type="GO" id="GO:0006744">
    <property type="term" value="P:ubiquinone biosynthetic process"/>
    <property type="evidence" value="ECO:0007669"/>
    <property type="project" value="TreeGrafter"/>
</dbReference>
<evidence type="ECO:0000256" key="3">
    <source>
        <dbReference type="ARBA" id="ARBA00004721"/>
    </source>
</evidence>
<dbReference type="RefSeq" id="XP_018031134.1">
    <property type="nucleotide sequence ID" value="XM_018183659.1"/>
</dbReference>
<evidence type="ECO:0000256" key="1">
    <source>
        <dbReference type="ARBA" id="ARBA00001946"/>
    </source>
</evidence>
<dbReference type="GO" id="GO:0005743">
    <property type="term" value="C:mitochondrial inner membrane"/>
    <property type="evidence" value="ECO:0007669"/>
    <property type="project" value="TreeGrafter"/>
</dbReference>
<dbReference type="PANTHER" id="PTHR11048:SF39">
    <property type="entry name" value="POLYPRENYL TRANSFERASE AUSN"/>
    <property type="match status" value="1"/>
</dbReference>
<gene>
    <name evidence="10" type="ORF">CC84DRAFT_1229284</name>
</gene>
<feature type="transmembrane region" description="Helical" evidence="9">
    <location>
        <begin position="172"/>
        <end position="188"/>
    </location>
</feature>
<proteinExistence type="inferred from homology"/>
<dbReference type="InParanoid" id="A0A177C1L7"/>
<keyword evidence="8 9" id="KW-0472">Membrane</keyword>
<feature type="transmembrane region" description="Helical" evidence="9">
    <location>
        <begin position="331"/>
        <end position="349"/>
    </location>
</feature>
<keyword evidence="5 10" id="KW-0808">Transferase</keyword>
<evidence type="ECO:0000256" key="9">
    <source>
        <dbReference type="SAM" id="Phobius"/>
    </source>
</evidence>
<evidence type="ECO:0000256" key="2">
    <source>
        <dbReference type="ARBA" id="ARBA00004141"/>
    </source>
</evidence>
<evidence type="ECO:0000313" key="11">
    <source>
        <dbReference type="Proteomes" id="UP000077069"/>
    </source>
</evidence>
<dbReference type="GeneID" id="28767145"/>
<evidence type="ECO:0000256" key="8">
    <source>
        <dbReference type="ARBA" id="ARBA00023136"/>
    </source>
</evidence>
<dbReference type="InterPro" id="IPR039653">
    <property type="entry name" value="Prenyltransferase"/>
</dbReference>
<comment type="pathway">
    <text evidence="3">Secondary metabolite biosynthesis; terpenoid biosynthesis.</text>
</comment>
<protein>
    <submittedName>
        <fullName evidence="10">Putative 4-hydroxybenzoate polyprenyl transferase</fullName>
    </submittedName>
</protein>
<dbReference type="InterPro" id="IPR044878">
    <property type="entry name" value="UbiA_sf"/>
</dbReference>
<dbReference type="STRING" id="1460663.A0A177C1L7"/>
<evidence type="ECO:0000256" key="7">
    <source>
        <dbReference type="ARBA" id="ARBA00022989"/>
    </source>
</evidence>
<dbReference type="Proteomes" id="UP000077069">
    <property type="component" value="Unassembled WGS sequence"/>
</dbReference>
<comment type="cofactor">
    <cofactor evidence="1">
        <name>Mg(2+)</name>
        <dbReference type="ChEBI" id="CHEBI:18420"/>
    </cofactor>
</comment>
<comment type="subcellular location">
    <subcellularLocation>
        <location evidence="2">Membrane</location>
        <topology evidence="2">Multi-pass membrane protein</topology>
    </subcellularLocation>
</comment>
<sequence length="354" mass="38876">MRYDGVGTLMQQLNIHNTPAIQKAARASLPAGRCLRRNTQYTPPTKGFVSTLPVSWVPYAQLMRIERPAGLYAFYVPYILGLAFAACLSKETIQPSILLKHSGLLLVGCVILRGASCTWNDNMDQEYDRAVARCRNRPIARRAVSTAQGHIFTLALYLAGAGLVSIWPKECAYDAIVIAILFTIYPFGKRFTNYPQFILGFPFAAGIVFSCHLVGVDPFAGGVMGLSTAFLMAANVSWTMIYDTIYAHQDLKDDLKAGVKSMAVRFKDSTKTLTSVLAILQVLLLVKVGADLELSSLYYIITCAGTAVALAAMISLVDLEVPASCAWWFKMDFWFAGGTMIGGFLAQYLQRVFL</sequence>
<organism evidence="10 11">
    <name type="scientific">Paraphaeosphaeria sporulosa</name>
    <dbReference type="NCBI Taxonomy" id="1460663"/>
    <lineage>
        <taxon>Eukaryota</taxon>
        <taxon>Fungi</taxon>
        <taxon>Dikarya</taxon>
        <taxon>Ascomycota</taxon>
        <taxon>Pezizomycotina</taxon>
        <taxon>Dothideomycetes</taxon>
        <taxon>Pleosporomycetidae</taxon>
        <taxon>Pleosporales</taxon>
        <taxon>Massarineae</taxon>
        <taxon>Didymosphaeriaceae</taxon>
        <taxon>Paraphaeosphaeria</taxon>
    </lineage>
</organism>